<feature type="transmembrane region" description="Helical" evidence="1">
    <location>
        <begin position="186"/>
        <end position="206"/>
    </location>
</feature>
<evidence type="ECO:0000313" key="2">
    <source>
        <dbReference type="EMBL" id="CCE71520.1"/>
    </source>
</evidence>
<evidence type="ECO:0000313" key="3">
    <source>
        <dbReference type="Proteomes" id="UP000001940"/>
    </source>
</evidence>
<gene>
    <name evidence="2 4" type="ORF">C05B5.16</name>
    <name evidence="2" type="ORF">CELE_C05B5.16</name>
</gene>
<dbReference type="InParanoid" id="H2L267"/>
<keyword evidence="1" id="KW-1133">Transmembrane helix</keyword>
<feature type="transmembrane region" description="Helical" evidence="1">
    <location>
        <begin position="84"/>
        <end position="104"/>
    </location>
</feature>
<accession>H2L267</accession>
<dbReference type="GeneID" id="13191014"/>
<dbReference type="WormBase" id="C05B5.16">
    <property type="protein sequence ID" value="CE46666"/>
    <property type="gene ID" value="WBGene00219280"/>
</dbReference>
<evidence type="ECO:0000313" key="4">
    <source>
        <dbReference type="WormBase" id="C05B5.16"/>
    </source>
</evidence>
<keyword evidence="1" id="KW-0472">Membrane</keyword>
<dbReference type="PaxDb" id="6239-C05B5.16"/>
<dbReference type="RefSeq" id="NP_001255055.1">
    <property type="nucleotide sequence ID" value="NM_001268126.3"/>
</dbReference>
<dbReference type="Proteomes" id="UP000001940">
    <property type="component" value="Chromosome III"/>
</dbReference>
<reference evidence="2 3" key="1">
    <citation type="journal article" date="1998" name="Science">
        <title>Genome sequence of the nematode C. elegans: a platform for investigating biology.</title>
        <authorList>
            <consortium name="The C. elegans sequencing consortium"/>
            <person name="Sulson J.E."/>
            <person name="Waterston R."/>
        </authorList>
    </citation>
    <scope>NUCLEOTIDE SEQUENCE [LARGE SCALE GENOMIC DNA]</scope>
    <source>
        <strain evidence="2 3">Bristol N2</strain>
    </source>
</reference>
<feature type="transmembrane region" description="Helical" evidence="1">
    <location>
        <begin position="157"/>
        <end position="180"/>
    </location>
</feature>
<protein>
    <submittedName>
        <fullName evidence="2">XK-related protein</fullName>
    </submittedName>
</protein>
<dbReference type="HOGENOM" id="CLU_1195787_0_0_1"/>
<name>H2L267_CAEEL</name>
<dbReference type="KEGG" id="cel:CELE_C05B5.16"/>
<keyword evidence="1" id="KW-0812">Transmembrane</keyword>
<keyword evidence="3" id="KW-1185">Reference proteome</keyword>
<feature type="transmembrane region" description="Helical" evidence="1">
    <location>
        <begin position="110"/>
        <end position="131"/>
    </location>
</feature>
<dbReference type="CTD" id="13191014"/>
<dbReference type="EMBL" id="BX284603">
    <property type="protein sequence ID" value="CCE71520.1"/>
    <property type="molecule type" value="Genomic_DNA"/>
</dbReference>
<dbReference type="AlphaFoldDB" id="H2L267"/>
<dbReference type="SMR" id="H2L267"/>
<proteinExistence type="predicted"/>
<sequence length="232" mass="26799">MTSRSLPNLRSNTPGCHPWAPHHSIYLEPLTIEHVVNENRESAQNQEDRKKIHNEFGEDKELEKDVVKDKIDDIILSLQVTIEFSIAADISYLIVYACVLLVFIPTSDSMLFQVSGCFLLVRFIFVFFYLIQLDSVRKSYCPEDIDKTIKKLCYSESIHTGIVVLRIVGCLIDMVFLFIIHESRLIMGLIAMEFALGFWTAIHVFVHFIKIRSSKKCIIELRKIADEMNKTQ</sequence>
<dbReference type="Bgee" id="WBGene00219280">
    <property type="expression patterns" value="Expressed in multicellular organism and 1 other cell type or tissue"/>
</dbReference>
<dbReference type="AGR" id="WB:WBGene00219280"/>
<organism evidence="2 3">
    <name type="scientific">Caenorhabditis elegans</name>
    <dbReference type="NCBI Taxonomy" id="6239"/>
    <lineage>
        <taxon>Eukaryota</taxon>
        <taxon>Metazoa</taxon>
        <taxon>Ecdysozoa</taxon>
        <taxon>Nematoda</taxon>
        <taxon>Chromadorea</taxon>
        <taxon>Rhabditida</taxon>
        <taxon>Rhabditina</taxon>
        <taxon>Rhabditomorpha</taxon>
        <taxon>Rhabditoidea</taxon>
        <taxon>Rhabditidae</taxon>
        <taxon>Peloderinae</taxon>
        <taxon>Caenorhabditis</taxon>
    </lineage>
</organism>
<evidence type="ECO:0000256" key="1">
    <source>
        <dbReference type="SAM" id="Phobius"/>
    </source>
</evidence>